<reference evidence="1 3" key="1">
    <citation type="journal article" date="2014" name="BMC Genomics">
        <title>Genome sequence of Anopheles sinensis provides insight into genetics basis of mosquito competence for malaria parasites.</title>
        <authorList>
            <person name="Zhou D."/>
            <person name="Zhang D."/>
            <person name="Ding G."/>
            <person name="Shi L."/>
            <person name="Hou Q."/>
            <person name="Ye Y."/>
            <person name="Xu Y."/>
            <person name="Zhou H."/>
            <person name="Xiong C."/>
            <person name="Li S."/>
            <person name="Yu J."/>
            <person name="Hong S."/>
            <person name="Yu X."/>
            <person name="Zou P."/>
            <person name="Chen C."/>
            <person name="Chang X."/>
            <person name="Wang W."/>
            <person name="Lv Y."/>
            <person name="Sun Y."/>
            <person name="Ma L."/>
            <person name="Shen B."/>
            <person name="Zhu C."/>
        </authorList>
    </citation>
    <scope>NUCLEOTIDE SEQUENCE [LARGE SCALE GENOMIC DNA]</scope>
</reference>
<evidence type="ECO:0000313" key="1">
    <source>
        <dbReference type="EMBL" id="KFB47007.1"/>
    </source>
</evidence>
<name>A0A084W9W3_ANOSI</name>
<reference evidence="2" key="2">
    <citation type="submission" date="2020-05" db="UniProtKB">
        <authorList>
            <consortium name="EnsemblMetazoa"/>
        </authorList>
    </citation>
    <scope>IDENTIFICATION</scope>
</reference>
<dbReference type="EnsemblMetazoa" id="ASIC015020-RA">
    <property type="protein sequence ID" value="ASIC015020-PA"/>
    <property type="gene ID" value="ASIC015020"/>
</dbReference>
<sequence>MALGSIQWRWRCTRSSPVMLTDDSMAPIAYPRYQQQYHLCPMSGSYGRKDR</sequence>
<gene>
    <name evidence="1" type="ORF">ZHAS_00015020</name>
</gene>
<dbReference type="EMBL" id="ATLV01021955">
    <property type="status" value="NOT_ANNOTATED_CDS"/>
    <property type="molecule type" value="Genomic_DNA"/>
</dbReference>
<keyword evidence="3" id="KW-1185">Reference proteome</keyword>
<protein>
    <submittedName>
        <fullName evidence="1 2">Uncharacterized protein</fullName>
    </submittedName>
</protein>
<dbReference type="AlphaFoldDB" id="A0A084W9W3"/>
<dbReference type="Proteomes" id="UP000030765">
    <property type="component" value="Unassembled WGS sequence"/>
</dbReference>
<dbReference type="VEuPathDB" id="VectorBase:ASIC015020"/>
<evidence type="ECO:0000313" key="3">
    <source>
        <dbReference type="Proteomes" id="UP000030765"/>
    </source>
</evidence>
<proteinExistence type="predicted"/>
<evidence type="ECO:0000313" key="2">
    <source>
        <dbReference type="EnsemblMetazoa" id="ASIC015020-PA"/>
    </source>
</evidence>
<organism evidence="1">
    <name type="scientific">Anopheles sinensis</name>
    <name type="common">Mosquito</name>
    <dbReference type="NCBI Taxonomy" id="74873"/>
    <lineage>
        <taxon>Eukaryota</taxon>
        <taxon>Metazoa</taxon>
        <taxon>Ecdysozoa</taxon>
        <taxon>Arthropoda</taxon>
        <taxon>Hexapoda</taxon>
        <taxon>Insecta</taxon>
        <taxon>Pterygota</taxon>
        <taxon>Neoptera</taxon>
        <taxon>Endopterygota</taxon>
        <taxon>Diptera</taxon>
        <taxon>Nematocera</taxon>
        <taxon>Culicoidea</taxon>
        <taxon>Culicidae</taxon>
        <taxon>Anophelinae</taxon>
        <taxon>Anopheles</taxon>
    </lineage>
</organism>
<accession>A0A084W9W3</accession>
<dbReference type="EMBL" id="KE525326">
    <property type="protein sequence ID" value="KFB47007.1"/>
    <property type="molecule type" value="Genomic_DNA"/>
</dbReference>